<keyword evidence="10" id="KW-1185">Reference proteome</keyword>
<organism evidence="9 10">
    <name type="scientific">Amphibalanus amphitrite</name>
    <name type="common">Striped barnacle</name>
    <name type="synonym">Balanus amphitrite</name>
    <dbReference type="NCBI Taxonomy" id="1232801"/>
    <lineage>
        <taxon>Eukaryota</taxon>
        <taxon>Metazoa</taxon>
        <taxon>Ecdysozoa</taxon>
        <taxon>Arthropoda</taxon>
        <taxon>Crustacea</taxon>
        <taxon>Multicrustacea</taxon>
        <taxon>Cirripedia</taxon>
        <taxon>Thoracica</taxon>
        <taxon>Thoracicalcarea</taxon>
        <taxon>Balanomorpha</taxon>
        <taxon>Balanoidea</taxon>
        <taxon>Balanidae</taxon>
        <taxon>Amphibalaninae</taxon>
        <taxon>Amphibalanus</taxon>
    </lineage>
</organism>
<comment type="similarity">
    <text evidence="2">Belongs to the peptidase C26 family.</text>
</comment>
<keyword evidence="5" id="KW-0732">Signal</keyword>
<evidence type="ECO:0000313" key="10">
    <source>
        <dbReference type="Proteomes" id="UP000440578"/>
    </source>
</evidence>
<gene>
    <name evidence="9" type="primary">Ggh</name>
    <name evidence="9" type="ORF">FJT64_022545</name>
</gene>
<dbReference type="PANTHER" id="PTHR11315">
    <property type="entry name" value="PROTEASE FAMILY C26 GAMMA-GLUTAMYL HYDROLASE"/>
    <property type="match status" value="1"/>
</dbReference>
<accession>A0A6A4WQ82</accession>
<dbReference type="GO" id="GO:0034722">
    <property type="term" value="F:gamma-glutamyl-peptidase activity"/>
    <property type="evidence" value="ECO:0007669"/>
    <property type="project" value="UniProtKB-UniRule"/>
</dbReference>
<comment type="caution">
    <text evidence="9">The sequence shown here is derived from an EMBL/GenBank/DDBJ whole genome shotgun (WGS) entry which is preliminary data.</text>
</comment>
<sequence>MLRGDFAPLLAPLLTPFDMFQLRGDFAPLLAPLLLLTTFDVFQLRHHVAPLLAPLLLLTPFDMFQLRGDFAPLLAPLLLLTISQGGAGLPKQAVRPADISAADIGPAYKATTLNERPIIGIVSQELPGSLQRAFGNHTSYIAASYVKYWQSAGARVVPILINQPDEYYQELFNNLNGLVFPGGSAKLGDSGYYRAAKVLWDLAAGQPDDVFPIWGTCLGFELLTYLELDGRHLADCSSSNQALPLDFTPDGTSSRMFSGASQQLLDIFSTQNVTVNFHKYCVSPETRPIYGVQFHPEKNIFEWGEKDNIDAIPHWKEAIQASQYLANFFIDEVRKNTHRYQSVEQEKADLIYQYSPVYSGDTDSVFDQVYLFD</sequence>
<dbReference type="EC" id="3.4.19.9" evidence="3 8"/>
<dbReference type="GO" id="GO:0005576">
    <property type="term" value="C:extracellular region"/>
    <property type="evidence" value="ECO:0007669"/>
    <property type="project" value="UniProtKB-SubCell"/>
</dbReference>
<dbReference type="EMBL" id="VIIS01000711">
    <property type="protein sequence ID" value="KAF0305914.1"/>
    <property type="molecule type" value="Genomic_DNA"/>
</dbReference>
<evidence type="ECO:0000256" key="1">
    <source>
        <dbReference type="ARBA" id="ARBA00004239"/>
    </source>
</evidence>
<protein>
    <recommendedName>
        <fullName evidence="3 8">folate gamma-glutamyl hydrolase</fullName>
        <ecNumber evidence="3 8">3.4.19.9</ecNumber>
    </recommendedName>
</protein>
<comment type="catalytic activity">
    <reaction evidence="8">
        <text>(6S)-5,6,7,8-tetrahydrofolyl-(gamma-L-Glu)(n) + (n-1) H2O = (6S)-5,6,7,8-tetrahydrofolate + (n-1) L-glutamate</text>
        <dbReference type="Rhea" id="RHEA:56784"/>
        <dbReference type="Rhea" id="RHEA-COMP:14738"/>
        <dbReference type="ChEBI" id="CHEBI:15377"/>
        <dbReference type="ChEBI" id="CHEBI:29985"/>
        <dbReference type="ChEBI" id="CHEBI:57453"/>
        <dbReference type="ChEBI" id="CHEBI:141005"/>
        <dbReference type="EC" id="3.4.19.9"/>
    </reaction>
</comment>
<reference evidence="9 10" key="1">
    <citation type="submission" date="2019-07" db="EMBL/GenBank/DDBJ databases">
        <title>Draft genome assembly of a fouling barnacle, Amphibalanus amphitrite (Darwin, 1854): The first reference genome for Thecostraca.</title>
        <authorList>
            <person name="Kim W."/>
        </authorList>
    </citation>
    <scope>NUCLEOTIDE SEQUENCE [LARGE SCALE GENOMIC DNA]</scope>
    <source>
        <strain evidence="9">SNU_AA5</strain>
        <tissue evidence="9">Soma without cirri and trophi</tissue>
    </source>
</reference>
<evidence type="ECO:0000256" key="2">
    <source>
        <dbReference type="ARBA" id="ARBA00011083"/>
    </source>
</evidence>
<keyword evidence="4" id="KW-0964">Secreted</keyword>
<dbReference type="Gene3D" id="3.40.50.880">
    <property type="match status" value="1"/>
</dbReference>
<dbReference type="Pfam" id="PF07722">
    <property type="entry name" value="Peptidase_C26"/>
    <property type="match status" value="1"/>
</dbReference>
<keyword evidence="6 8" id="KW-0378">Hydrolase</keyword>
<feature type="active site" description="Nucleophile" evidence="7 8">
    <location>
        <position position="217"/>
    </location>
</feature>
<dbReference type="InterPro" id="IPR015527">
    <property type="entry name" value="Pept_C26_g-glut_hydrolase"/>
</dbReference>
<evidence type="ECO:0000256" key="8">
    <source>
        <dbReference type="PROSITE-ProRule" id="PRU00607"/>
    </source>
</evidence>
<evidence type="ECO:0000256" key="4">
    <source>
        <dbReference type="ARBA" id="ARBA00022525"/>
    </source>
</evidence>
<dbReference type="InterPro" id="IPR029062">
    <property type="entry name" value="Class_I_gatase-like"/>
</dbReference>
<dbReference type="InterPro" id="IPR011697">
    <property type="entry name" value="Peptidase_C26"/>
</dbReference>
<dbReference type="PROSITE" id="PS51275">
    <property type="entry name" value="PEPTIDASE_C26_GGH"/>
    <property type="match status" value="1"/>
</dbReference>
<feature type="active site" description="Proton donor" evidence="7">
    <location>
        <position position="295"/>
    </location>
</feature>
<evidence type="ECO:0000256" key="6">
    <source>
        <dbReference type="ARBA" id="ARBA00022801"/>
    </source>
</evidence>
<evidence type="ECO:0000256" key="3">
    <source>
        <dbReference type="ARBA" id="ARBA00012886"/>
    </source>
</evidence>
<dbReference type="Proteomes" id="UP000440578">
    <property type="component" value="Unassembled WGS sequence"/>
</dbReference>
<feature type="active site" evidence="8">
    <location>
        <position position="295"/>
    </location>
</feature>
<dbReference type="SUPFAM" id="SSF52317">
    <property type="entry name" value="Class I glutamine amidotransferase-like"/>
    <property type="match status" value="1"/>
</dbReference>
<dbReference type="GO" id="GO:0005773">
    <property type="term" value="C:vacuole"/>
    <property type="evidence" value="ECO:0007669"/>
    <property type="project" value="TreeGrafter"/>
</dbReference>
<evidence type="ECO:0000256" key="7">
    <source>
        <dbReference type="PIRSR" id="PIRSR615527-1"/>
    </source>
</evidence>
<dbReference type="OrthoDB" id="64220at2759"/>
<dbReference type="PROSITE" id="PS51273">
    <property type="entry name" value="GATASE_TYPE_1"/>
    <property type="match status" value="1"/>
</dbReference>
<name>A0A6A4WQ82_AMPAM</name>
<evidence type="ECO:0000313" key="9">
    <source>
        <dbReference type="EMBL" id="KAF0305914.1"/>
    </source>
</evidence>
<proteinExistence type="inferred from homology"/>
<comment type="subcellular location">
    <subcellularLocation>
        <location evidence="1">Secreted</location>
        <location evidence="1">Extracellular space</location>
    </subcellularLocation>
</comment>
<dbReference type="GO" id="GO:0046900">
    <property type="term" value="P:tetrahydrofolylpolyglutamate metabolic process"/>
    <property type="evidence" value="ECO:0007669"/>
    <property type="project" value="TreeGrafter"/>
</dbReference>
<dbReference type="AlphaFoldDB" id="A0A6A4WQ82"/>
<evidence type="ECO:0000256" key="5">
    <source>
        <dbReference type="ARBA" id="ARBA00022729"/>
    </source>
</evidence>
<dbReference type="PANTHER" id="PTHR11315:SF0">
    <property type="entry name" value="FOLATE GAMMA-GLUTAMYL HYDROLASE"/>
    <property type="match status" value="1"/>
</dbReference>